<accession>A0A1C4YGW3</accession>
<gene>
    <name evidence="2" type="ORF">GA0074695_4270</name>
</gene>
<evidence type="ECO:0000256" key="1">
    <source>
        <dbReference type="SAM" id="MobiDB-lite"/>
    </source>
</evidence>
<name>A0A1C4YGW3_MICVI</name>
<sequence length="1113" mass="118853">MSRLMWIAVPGGRAANGDGVLRAVVVPVLDSGGTLAQEGMADWPPPQLLAEDARLLVEAAIGPAAAITVSLQLRPVVQAVPGLWQQFFGSIDVRPPGGSVARNIDVQPTTKQASAILTTYRDVARKLTDEDARPSFEAVSRSRASTLAGVAPLPTPQAGTGTPSHRRLDFHLATSILREHSSVLRALGLIVEVAVPAAGFTRLPDRGVIRVSWPAAPAEIPTGEPRWTSYLRNRFLPAPGEGSDLHPAGGMVKLGRKEDGQPVWRLHTLDVDHALRGIAAAAESPGPAYALPALRTAGVLLARVERASELATRGARKAEDALYAEHLTLGYRVDAKIYGQTWHSLCRRESQYAVNGVKFPTEPKEEGHVKIGGGIDRGDNVLRADEVVARWDGWSLAVPRPALRERPPGSTTPSAQLPFVLDTSGIKVEDGTLLRLRFGETYQLRARVADLAGGGPALSEASLDGCDSEAVRFTRHEPVLPPDVRVPSGAPAFGPGASPTALVIRTAEGIADSIADTTRDLVPPSATFEVIERHGRLDGDRALALLARKDLPDPAAGGVVGFVRGEPGEPPRDLEPKDWTSTHAGPVPADPWPDLLPKRVVLRARQGDEPTLDWESDELLVVRLAPAEEATLELSSLIGQQARGAFSISDWLKDDGDGGAGTTSAAEDLLATGRHPMATPVHRLTVRHAVRTPRGTPHGVLEVARDEGSTSGILQVAADNDADRLLGVDPASTIAIDVTASWRPVDDTADPPADRRPVGRIHVGRADTRISALPQEFGDTKHRKVTYTWTALSRFRDCFSASEDPLAFRVEGTLGPVSVPSSARPVAPVVRSVTPAFVWQEARTPTSVVRGRSGNRLRVELATPWFTTGDGEQLAVLGTTSNPPDDVAALVSQAGRDPLWRTGVPPQFFVPVGDVENITLAEGPTVLMVAHGVFEAAGSAFADVLIPFPWSYSALVQLAIARLQRESLRGCEISPVVRTDFVPLLPDRTLTIGIPEGAITVQLKGFAPDGPRFNRVDAVLERRVAAGAASGALTVGEDGTWEQVGWVSGGIDETLQFSHHHQSPVVREHARNAGGELRVRVREVEMIGRDTAPALGTVQELEERVVFTDTVVL</sequence>
<dbReference type="Proteomes" id="UP000198242">
    <property type="component" value="Chromosome I"/>
</dbReference>
<keyword evidence="3" id="KW-1185">Reference proteome</keyword>
<evidence type="ECO:0000313" key="2">
    <source>
        <dbReference type="EMBL" id="SCF19957.1"/>
    </source>
</evidence>
<organism evidence="2 3">
    <name type="scientific">Micromonospora viridifaciens</name>
    <dbReference type="NCBI Taxonomy" id="1881"/>
    <lineage>
        <taxon>Bacteria</taxon>
        <taxon>Bacillati</taxon>
        <taxon>Actinomycetota</taxon>
        <taxon>Actinomycetes</taxon>
        <taxon>Micromonosporales</taxon>
        <taxon>Micromonosporaceae</taxon>
        <taxon>Micromonospora</taxon>
    </lineage>
</organism>
<reference evidence="3" key="1">
    <citation type="submission" date="2016-06" db="EMBL/GenBank/DDBJ databases">
        <authorList>
            <person name="Varghese N."/>
            <person name="Submissions Spin"/>
        </authorList>
    </citation>
    <scope>NUCLEOTIDE SEQUENCE [LARGE SCALE GENOMIC DNA]</scope>
    <source>
        <strain evidence="3">DSM 43909</strain>
    </source>
</reference>
<dbReference type="EMBL" id="LT607411">
    <property type="protein sequence ID" value="SCF19957.1"/>
    <property type="molecule type" value="Genomic_DNA"/>
</dbReference>
<evidence type="ECO:0000313" key="3">
    <source>
        <dbReference type="Proteomes" id="UP000198242"/>
    </source>
</evidence>
<feature type="compositionally biased region" description="Basic and acidic residues" evidence="1">
    <location>
        <begin position="566"/>
        <end position="578"/>
    </location>
</feature>
<feature type="region of interest" description="Disordered" evidence="1">
    <location>
        <begin position="557"/>
        <end position="578"/>
    </location>
</feature>
<dbReference type="AlphaFoldDB" id="A0A1C4YGW3"/>
<protein>
    <submittedName>
        <fullName evidence="2">Uncharacterized protein</fullName>
    </submittedName>
</protein>
<proteinExistence type="predicted"/>